<accession>A0ABD5YIJ6</accession>
<protein>
    <submittedName>
        <fullName evidence="1">Uncharacterized protein</fullName>
    </submittedName>
</protein>
<dbReference type="EMBL" id="JBHTAX010000001">
    <property type="protein sequence ID" value="MFC7189129.1"/>
    <property type="molecule type" value="Genomic_DNA"/>
</dbReference>
<dbReference type="AlphaFoldDB" id="A0ABD5YIJ6"/>
<organism evidence="1 2">
    <name type="scientific">Halocatena marina</name>
    <dbReference type="NCBI Taxonomy" id="2934937"/>
    <lineage>
        <taxon>Archaea</taxon>
        <taxon>Methanobacteriati</taxon>
        <taxon>Methanobacteriota</taxon>
        <taxon>Stenosarchaea group</taxon>
        <taxon>Halobacteria</taxon>
        <taxon>Halobacteriales</taxon>
        <taxon>Natronomonadaceae</taxon>
        <taxon>Halocatena</taxon>
    </lineage>
</organism>
<keyword evidence="2" id="KW-1185">Reference proteome</keyword>
<name>A0ABD5YIJ6_9EURY</name>
<proteinExistence type="predicted"/>
<comment type="caution">
    <text evidence="1">The sequence shown here is derived from an EMBL/GenBank/DDBJ whole genome shotgun (WGS) entry which is preliminary data.</text>
</comment>
<dbReference type="RefSeq" id="WP_264383102.1">
    <property type="nucleotide sequence ID" value="NZ_JBHSZC010000001.1"/>
</dbReference>
<reference evidence="1 2" key="1">
    <citation type="journal article" date="2019" name="Int. J. Syst. Evol. Microbiol.">
        <title>The Global Catalogue of Microorganisms (GCM) 10K type strain sequencing project: providing services to taxonomists for standard genome sequencing and annotation.</title>
        <authorList>
            <consortium name="The Broad Institute Genomics Platform"/>
            <consortium name="The Broad Institute Genome Sequencing Center for Infectious Disease"/>
            <person name="Wu L."/>
            <person name="Ma J."/>
        </authorList>
    </citation>
    <scope>NUCLEOTIDE SEQUENCE [LARGE SCALE GENOMIC DNA]</scope>
    <source>
        <strain evidence="1 2">RDMS1</strain>
    </source>
</reference>
<evidence type="ECO:0000313" key="1">
    <source>
        <dbReference type="EMBL" id="MFC7189129.1"/>
    </source>
</evidence>
<dbReference type="Proteomes" id="UP001596417">
    <property type="component" value="Unassembled WGS sequence"/>
</dbReference>
<sequence length="51" mass="5854">MGATLGSYSVANVFAREFITFVRDEIVTELVSIRPLQQRGVHYLSVMYFLQ</sequence>
<gene>
    <name evidence="1" type="ORF">ACFQL7_04220</name>
</gene>
<evidence type="ECO:0000313" key="2">
    <source>
        <dbReference type="Proteomes" id="UP001596417"/>
    </source>
</evidence>